<dbReference type="RefSeq" id="WP_126582047.1">
    <property type="nucleotide sequence ID" value="NZ_BIFR01000002.1"/>
</dbReference>
<evidence type="ECO:0000259" key="1">
    <source>
        <dbReference type="Pfam" id="PF10646"/>
    </source>
</evidence>
<dbReference type="InterPro" id="IPR019606">
    <property type="entry name" value="GerMN"/>
</dbReference>
<gene>
    <name evidence="2" type="ORF">KTT_43330</name>
</gene>
<comment type="caution">
    <text evidence="2">The sequence shown here is derived from an EMBL/GenBank/DDBJ whole genome shotgun (WGS) entry which is preliminary data.</text>
</comment>
<dbReference type="EMBL" id="BIFR01000002">
    <property type="protein sequence ID" value="GCE14474.1"/>
    <property type="molecule type" value="Genomic_DNA"/>
</dbReference>
<dbReference type="AlphaFoldDB" id="A0A402A5Q3"/>
<accession>A0A402A5Q3</accession>
<reference evidence="3" key="1">
    <citation type="submission" date="2018-12" db="EMBL/GenBank/DDBJ databases">
        <title>Tengunoibacter tsumagoiensis gen. nov., sp. nov., Dictyobacter kobayashii sp. nov., D. alpinus sp. nov., and D. joshuensis sp. nov. and description of Dictyobacteraceae fam. nov. within the order Ktedonobacterales isolated from Tengu-no-mugimeshi.</title>
        <authorList>
            <person name="Wang C.M."/>
            <person name="Zheng Y."/>
            <person name="Sakai Y."/>
            <person name="Toyoda A."/>
            <person name="Minakuchi Y."/>
            <person name="Abe K."/>
            <person name="Yokota A."/>
            <person name="Yabe S."/>
        </authorList>
    </citation>
    <scope>NUCLEOTIDE SEQUENCE [LARGE SCALE GENOMIC DNA]</scope>
    <source>
        <strain evidence="3">Uno3</strain>
    </source>
</reference>
<keyword evidence="3" id="KW-1185">Reference proteome</keyword>
<protein>
    <recommendedName>
        <fullName evidence="1">GerMN domain-containing protein</fullName>
    </recommendedName>
</protein>
<sequence length="210" mass="22199">MEGEEFVYRAGASCRWNGVCFASVLAMLLSLFLLSGCNADPAGATAGTPLLTQTVQVTSPTQAAGGISVKIYFSKINSPDLTTVFPVNRVSPDNGVATFSLQQLIIGPTSAEKNAGYVSQLHESITGNSTCTNHVDFLLSLNKKGTIDQQGTTTVKFCRVLSSAGIGTDARMQAEITKTLTQFSTIQKVVILTVDGHCLGDESGLDRCLQ</sequence>
<name>A0A402A5Q3_9CHLR</name>
<feature type="domain" description="GerMN" evidence="1">
    <location>
        <begin position="71"/>
        <end position="197"/>
    </location>
</feature>
<dbReference type="OrthoDB" id="9255860at2"/>
<organism evidence="2 3">
    <name type="scientific">Tengunoibacter tsumagoiensis</name>
    <dbReference type="NCBI Taxonomy" id="2014871"/>
    <lineage>
        <taxon>Bacteria</taxon>
        <taxon>Bacillati</taxon>
        <taxon>Chloroflexota</taxon>
        <taxon>Ktedonobacteria</taxon>
        <taxon>Ktedonobacterales</taxon>
        <taxon>Dictyobacteraceae</taxon>
        <taxon>Tengunoibacter</taxon>
    </lineage>
</organism>
<dbReference type="Proteomes" id="UP000287352">
    <property type="component" value="Unassembled WGS sequence"/>
</dbReference>
<proteinExistence type="predicted"/>
<evidence type="ECO:0000313" key="2">
    <source>
        <dbReference type="EMBL" id="GCE14474.1"/>
    </source>
</evidence>
<evidence type="ECO:0000313" key="3">
    <source>
        <dbReference type="Proteomes" id="UP000287352"/>
    </source>
</evidence>
<dbReference type="Pfam" id="PF10646">
    <property type="entry name" value="Germane"/>
    <property type="match status" value="1"/>
</dbReference>